<dbReference type="Gene3D" id="1.20.5.1200">
    <property type="entry name" value="Alpha-tocopherol transfer"/>
    <property type="match status" value="1"/>
</dbReference>
<evidence type="ECO:0000259" key="2">
    <source>
        <dbReference type="PROSITE" id="PS50191"/>
    </source>
</evidence>
<proteinExistence type="predicted"/>
<evidence type="ECO:0000313" key="4">
    <source>
        <dbReference type="Proteomes" id="UP000887013"/>
    </source>
</evidence>
<dbReference type="PROSITE" id="PS50191">
    <property type="entry name" value="CRAL_TRIO"/>
    <property type="match status" value="1"/>
</dbReference>
<name>A0A8X6JPU6_NEPPI</name>
<dbReference type="AlphaFoldDB" id="A0A8X6JPU6"/>
<protein>
    <submittedName>
        <fullName evidence="3">Retinaldehyde-binding protein 1</fullName>
    </submittedName>
</protein>
<dbReference type="EMBL" id="BMAW01091466">
    <property type="protein sequence ID" value="GFS50034.1"/>
    <property type="molecule type" value="Genomic_DNA"/>
</dbReference>
<dbReference type="PANTHER" id="PTHR10174">
    <property type="entry name" value="ALPHA-TOCOPHEROL TRANSFER PROTEIN-RELATED"/>
    <property type="match status" value="1"/>
</dbReference>
<reference evidence="3" key="1">
    <citation type="submission" date="2020-08" db="EMBL/GenBank/DDBJ databases">
        <title>Multicomponent nature underlies the extraordinary mechanical properties of spider dragline silk.</title>
        <authorList>
            <person name="Kono N."/>
            <person name="Nakamura H."/>
            <person name="Mori M."/>
            <person name="Yoshida Y."/>
            <person name="Ohtoshi R."/>
            <person name="Malay A.D."/>
            <person name="Moran D.A.P."/>
            <person name="Tomita M."/>
            <person name="Numata K."/>
            <person name="Arakawa K."/>
        </authorList>
    </citation>
    <scope>NUCLEOTIDE SEQUENCE</scope>
</reference>
<dbReference type="InterPro" id="IPR036865">
    <property type="entry name" value="CRAL-TRIO_dom_sf"/>
</dbReference>
<organism evidence="3 4">
    <name type="scientific">Nephila pilipes</name>
    <name type="common">Giant wood spider</name>
    <name type="synonym">Nephila maculata</name>
    <dbReference type="NCBI Taxonomy" id="299642"/>
    <lineage>
        <taxon>Eukaryota</taxon>
        <taxon>Metazoa</taxon>
        <taxon>Ecdysozoa</taxon>
        <taxon>Arthropoda</taxon>
        <taxon>Chelicerata</taxon>
        <taxon>Arachnida</taxon>
        <taxon>Araneae</taxon>
        <taxon>Araneomorphae</taxon>
        <taxon>Entelegynae</taxon>
        <taxon>Araneoidea</taxon>
        <taxon>Nephilidae</taxon>
        <taxon>Nephila</taxon>
    </lineage>
</organism>
<dbReference type="GO" id="GO:0016020">
    <property type="term" value="C:membrane"/>
    <property type="evidence" value="ECO:0007669"/>
    <property type="project" value="TreeGrafter"/>
</dbReference>
<feature type="domain" description="CRAL-TRIO" evidence="2">
    <location>
        <begin position="105"/>
        <end position="268"/>
    </location>
</feature>
<comment type="caution">
    <text evidence="3">The sequence shown here is derived from an EMBL/GenBank/DDBJ whole genome shotgun (WGS) entry which is preliminary data.</text>
</comment>
<dbReference type="OrthoDB" id="6682367at2759"/>
<dbReference type="SUPFAM" id="SSF52087">
    <property type="entry name" value="CRAL/TRIO domain"/>
    <property type="match status" value="1"/>
</dbReference>
<accession>A0A8X6JPU6</accession>
<dbReference type="SUPFAM" id="SSF46938">
    <property type="entry name" value="CRAL/TRIO N-terminal domain"/>
    <property type="match status" value="1"/>
</dbReference>
<keyword evidence="4" id="KW-1185">Reference proteome</keyword>
<sequence length="294" mass="33782">MDVCSQGAISASQIVKYLPLVYSEFTPELALKAEKELKETETNIKNCLRKLKELISIQSIPICPDDEFLITFLRAKKYDVKKSFQALKNYSHSRITHMKYFSQINFERIKKVLDSNVCGILPKRDNEGRAVLYFSANQFSSDDSNPEDVMATVHLISHFVLSFPISQVNGICFISDTSLPSLEALQLMFKYVKTFAPSMNNFPARIRRIDCVNANILFRAAYSIVQTFVPAKIFQRVKLHGNSEDTLIKHYPSSILPKEFGGSFGTFKDLHKDWIDDLKKYITKYEADNSYYNY</sequence>
<dbReference type="Gene3D" id="3.40.525.10">
    <property type="entry name" value="CRAL-TRIO lipid binding domain"/>
    <property type="match status" value="1"/>
</dbReference>
<dbReference type="InterPro" id="IPR001251">
    <property type="entry name" value="CRAL-TRIO_dom"/>
</dbReference>
<dbReference type="SMART" id="SM00516">
    <property type="entry name" value="SEC14"/>
    <property type="match status" value="1"/>
</dbReference>
<gene>
    <name evidence="3" type="primary">Rlbp1_1</name>
    <name evidence="3" type="ORF">NPIL_300811</name>
</gene>
<dbReference type="SMART" id="SM01100">
    <property type="entry name" value="CRAL_TRIO_N"/>
    <property type="match status" value="1"/>
</dbReference>
<dbReference type="PRINTS" id="PR00180">
    <property type="entry name" value="CRETINALDHBP"/>
</dbReference>
<feature type="coiled-coil region" evidence="1">
    <location>
        <begin position="30"/>
        <end position="57"/>
    </location>
</feature>
<evidence type="ECO:0000313" key="3">
    <source>
        <dbReference type="EMBL" id="GFS50034.1"/>
    </source>
</evidence>
<keyword evidence="1" id="KW-0175">Coiled coil</keyword>
<dbReference type="InterPro" id="IPR011074">
    <property type="entry name" value="CRAL/TRIO_N_dom"/>
</dbReference>
<dbReference type="PANTHER" id="PTHR10174:SF208">
    <property type="entry name" value="CRAL-TRIO DOMAIN-CONTAINING PROTEIN DDB_G0278031"/>
    <property type="match status" value="1"/>
</dbReference>
<dbReference type="CDD" id="cd00170">
    <property type="entry name" value="SEC14"/>
    <property type="match status" value="1"/>
</dbReference>
<dbReference type="GO" id="GO:1902936">
    <property type="term" value="F:phosphatidylinositol bisphosphate binding"/>
    <property type="evidence" value="ECO:0007669"/>
    <property type="project" value="TreeGrafter"/>
</dbReference>
<dbReference type="Pfam" id="PF00650">
    <property type="entry name" value="CRAL_TRIO"/>
    <property type="match status" value="1"/>
</dbReference>
<dbReference type="Proteomes" id="UP000887013">
    <property type="component" value="Unassembled WGS sequence"/>
</dbReference>
<dbReference type="InterPro" id="IPR036273">
    <property type="entry name" value="CRAL/TRIO_N_dom_sf"/>
</dbReference>
<dbReference type="Gene3D" id="1.10.8.20">
    <property type="entry name" value="N-terminal domain of phosphatidylinositol transfer protein sec14p"/>
    <property type="match status" value="1"/>
</dbReference>
<evidence type="ECO:0000256" key="1">
    <source>
        <dbReference type="SAM" id="Coils"/>
    </source>
</evidence>